<evidence type="ECO:0000313" key="4">
    <source>
        <dbReference type="Proteomes" id="UP001596174"/>
    </source>
</evidence>
<dbReference type="PROSITE" id="PS51257">
    <property type="entry name" value="PROKAR_LIPOPROTEIN"/>
    <property type="match status" value="1"/>
</dbReference>
<dbReference type="RefSeq" id="WP_380582575.1">
    <property type="nucleotide sequence ID" value="NZ_JBHSQJ010000042.1"/>
</dbReference>
<name>A0ABW1FZV5_9ACTN</name>
<dbReference type="Proteomes" id="UP001596174">
    <property type="component" value="Unassembled WGS sequence"/>
</dbReference>
<feature type="chain" id="PRO_5045299230" evidence="1">
    <location>
        <begin position="28"/>
        <end position="606"/>
    </location>
</feature>
<feature type="signal peptide" evidence="1">
    <location>
        <begin position="1"/>
        <end position="27"/>
    </location>
</feature>
<proteinExistence type="predicted"/>
<accession>A0ABW1FZV5</accession>
<dbReference type="InterPro" id="IPR019606">
    <property type="entry name" value="GerMN"/>
</dbReference>
<dbReference type="InterPro" id="IPR059026">
    <property type="entry name" value="LpqB_N"/>
</dbReference>
<dbReference type="SMART" id="SM00909">
    <property type="entry name" value="Germane"/>
    <property type="match status" value="1"/>
</dbReference>
<protein>
    <submittedName>
        <fullName evidence="3">LpqB family beta-propeller domain-containing protein</fullName>
    </submittedName>
</protein>
<dbReference type="SUPFAM" id="SSF82171">
    <property type="entry name" value="DPP6 N-terminal domain-like"/>
    <property type="match status" value="1"/>
</dbReference>
<sequence>MRMRRRTASSAAVLGAALLLAGCAAMPGDGSPGPVPSDPAGQGQDSQVVVVAVPPKDGEAPEELMKGFLDDLVSDEHGYETARKYLAQGTTWDPEQRVTVLDGMSVLPPQTSNGKEATVVVEGRQLAHLDANHVYATDGADDGGVKVDLPFTFAKNAQGQWRIKELPPGLILNQVDFQRIYQSVDLYYPARQGPGVPRSAPLVTDPVYLRSRIDPLDTAVTQLLRGPSDWLDPVVASAFPKDTRLARLQTAADGTASVYLRAPEPGGLTSGAACQSMAEQLYLTLSQVNTQESSQSGQAVSSVRLYRDGDGSALCSMDASTFAGRQPASSATGYYVGTNGHLWSVSPDSGSKTELGAEPVPQGVGIGSFAVAPDGGSQVAAVSSDGRALYVSSLTGSAPPSQALFHAERGSGAGLSTPSWDAAGTIWVADRSVPDRLLAAVNGQPAVVSLVGLSGTVTRVRVAADGVRIVLEVQQGGQDRLLLGRISREGTEQSPLLTVDGLHPLAPKVTSVGALSWYDGDSLIMLGQFEGSPTDSLAMLETDGSQAQQNSGNAQLLSRMSQVSAVQGIQPQALLGSDQDKKIWKLAPNSNKWEFIAEGSQPTYPG</sequence>
<evidence type="ECO:0000256" key="1">
    <source>
        <dbReference type="SAM" id="SignalP"/>
    </source>
</evidence>
<dbReference type="Pfam" id="PF10646">
    <property type="entry name" value="Germane"/>
    <property type="match status" value="1"/>
</dbReference>
<keyword evidence="4" id="KW-1185">Reference proteome</keyword>
<reference evidence="4" key="1">
    <citation type="journal article" date="2019" name="Int. J. Syst. Evol. Microbiol.">
        <title>The Global Catalogue of Microorganisms (GCM) 10K type strain sequencing project: providing services to taxonomists for standard genome sequencing and annotation.</title>
        <authorList>
            <consortium name="The Broad Institute Genomics Platform"/>
            <consortium name="The Broad Institute Genome Sequencing Center for Infectious Disease"/>
            <person name="Wu L."/>
            <person name="Ma J."/>
        </authorList>
    </citation>
    <scope>NUCLEOTIDE SEQUENCE [LARGE SCALE GENOMIC DNA]</scope>
    <source>
        <strain evidence="4">JCM 4816</strain>
    </source>
</reference>
<comment type="caution">
    <text evidence="3">The sequence shown here is derived from an EMBL/GenBank/DDBJ whole genome shotgun (WGS) entry which is preliminary data.</text>
</comment>
<keyword evidence="1" id="KW-0732">Signal</keyword>
<dbReference type="Pfam" id="PF10647">
    <property type="entry name" value="Gmad1"/>
    <property type="match status" value="1"/>
</dbReference>
<organism evidence="3 4">
    <name type="scientific">Streptacidiphilus monticola</name>
    <dbReference type="NCBI Taxonomy" id="2161674"/>
    <lineage>
        <taxon>Bacteria</taxon>
        <taxon>Bacillati</taxon>
        <taxon>Actinomycetota</taxon>
        <taxon>Actinomycetes</taxon>
        <taxon>Kitasatosporales</taxon>
        <taxon>Streptomycetaceae</taxon>
        <taxon>Streptacidiphilus</taxon>
    </lineage>
</organism>
<feature type="domain" description="GerMN" evidence="2">
    <location>
        <begin position="216"/>
        <end position="318"/>
    </location>
</feature>
<dbReference type="EMBL" id="JBHSQJ010000042">
    <property type="protein sequence ID" value="MFC5907794.1"/>
    <property type="molecule type" value="Genomic_DNA"/>
</dbReference>
<dbReference type="Pfam" id="PF25976">
    <property type="entry name" value="LpqB_N"/>
    <property type="match status" value="1"/>
</dbReference>
<evidence type="ECO:0000313" key="3">
    <source>
        <dbReference type="EMBL" id="MFC5907794.1"/>
    </source>
</evidence>
<dbReference type="InterPro" id="IPR018910">
    <property type="entry name" value="LpqB_C"/>
</dbReference>
<evidence type="ECO:0000259" key="2">
    <source>
        <dbReference type="SMART" id="SM00909"/>
    </source>
</evidence>
<gene>
    <name evidence="3" type="ORF">ACFP3V_11255</name>
</gene>